<dbReference type="Pfam" id="PF02687">
    <property type="entry name" value="FtsX"/>
    <property type="match status" value="2"/>
</dbReference>
<accession>H0E007</accession>
<evidence type="ECO:0000256" key="2">
    <source>
        <dbReference type="ARBA" id="ARBA00022475"/>
    </source>
</evidence>
<proteinExistence type="inferred from homology"/>
<evidence type="ECO:0000259" key="8">
    <source>
        <dbReference type="Pfam" id="PF02687"/>
    </source>
</evidence>
<dbReference type="GO" id="GO:0022857">
    <property type="term" value="F:transmembrane transporter activity"/>
    <property type="evidence" value="ECO:0007669"/>
    <property type="project" value="TreeGrafter"/>
</dbReference>
<name>H0E007_9ACTN</name>
<dbReference type="GO" id="GO:0005886">
    <property type="term" value="C:plasma membrane"/>
    <property type="evidence" value="ECO:0007669"/>
    <property type="project" value="UniProtKB-SubCell"/>
</dbReference>
<dbReference type="AlphaFoldDB" id="H0E007"/>
<keyword evidence="2" id="KW-1003">Cell membrane</keyword>
<comment type="caution">
    <text evidence="9">The sequence shown here is derived from an EMBL/GenBank/DDBJ whole genome shotgun (WGS) entry which is preliminary data.</text>
</comment>
<dbReference type="RefSeq" id="WP_007569747.1">
    <property type="nucleotide sequence ID" value="NZ_AGUD01000004.1"/>
</dbReference>
<feature type="domain" description="ABC3 transporter permease C-terminal" evidence="8">
    <location>
        <begin position="747"/>
        <end position="865"/>
    </location>
</feature>
<keyword evidence="4 7" id="KW-1133">Transmembrane helix</keyword>
<feature type="transmembrane region" description="Helical" evidence="7">
    <location>
        <begin position="795"/>
        <end position="818"/>
    </location>
</feature>
<evidence type="ECO:0000256" key="1">
    <source>
        <dbReference type="ARBA" id="ARBA00004651"/>
    </source>
</evidence>
<comment type="similarity">
    <text evidence="6">Belongs to the ABC-4 integral membrane protein family.</text>
</comment>
<feature type="domain" description="ABC3 transporter permease C-terminal" evidence="8">
    <location>
        <begin position="301"/>
        <end position="422"/>
    </location>
</feature>
<feature type="transmembrane region" description="Helical" evidence="7">
    <location>
        <begin position="343"/>
        <end position="368"/>
    </location>
</feature>
<evidence type="ECO:0000256" key="3">
    <source>
        <dbReference type="ARBA" id="ARBA00022692"/>
    </source>
</evidence>
<dbReference type="EMBL" id="AGUD01000004">
    <property type="protein sequence ID" value="EHN12966.1"/>
    <property type="molecule type" value="Genomic_DNA"/>
</dbReference>
<dbReference type="Proteomes" id="UP000005143">
    <property type="component" value="Unassembled WGS sequence"/>
</dbReference>
<keyword evidence="3 7" id="KW-0812">Transmembrane</keyword>
<evidence type="ECO:0000256" key="4">
    <source>
        <dbReference type="ARBA" id="ARBA00022989"/>
    </source>
</evidence>
<feature type="transmembrane region" description="Helical" evidence="7">
    <location>
        <begin position="515"/>
        <end position="534"/>
    </location>
</feature>
<evidence type="ECO:0000313" key="10">
    <source>
        <dbReference type="Proteomes" id="UP000005143"/>
    </source>
</evidence>
<feature type="transmembrane region" description="Helical" evidence="7">
    <location>
        <begin position="396"/>
        <end position="418"/>
    </location>
</feature>
<dbReference type="PANTHER" id="PTHR30572">
    <property type="entry name" value="MEMBRANE COMPONENT OF TRANSPORTER-RELATED"/>
    <property type="match status" value="1"/>
</dbReference>
<evidence type="ECO:0000256" key="6">
    <source>
        <dbReference type="ARBA" id="ARBA00038076"/>
    </source>
</evidence>
<sequence>MSDGPTRPGLRRRPRARWRALLGLWRAELRAHRGRTLATGVTIALGAALLTAALVLGDSARTSIEDGAGVEYAGPAGSSPGRRGADVVVRTSAVSDSAGGATSSGGATGAAGTGIAPEQLARLRGLPGVERAAAFVQAEAAVQVGDRVRGITVESLADDPSFVWQQLEAGRSPVSGSEIAVTRDTLDELRIRLGDRLALGRPGVGRALFTVVGVLDVRGSLQVGRSPYGVVTPAVAQSLAGTVGPTAVLLRATPGTSPDRLVDVVNARAPVGWPETASSLRSASLGVNADRAVALSSVAASFAAVGLLIAGLVLGTTSTVALGSRRRTLALLRALGAPRAVAVALIVAEVLALAAVAAIVGAAAGVLLARLGLPATASIPGLPRIDGAAFTVHPGALAAAVGAALLLAAIAATVPALWVARIRPADALREAPGRRPTPVGSLVGPSLLAAGIVAALALDGWPGMIVATVLLTAGALGSIAPAMRAVAAVGTRRATGRRVLRRLNARTIAHQPSRAAAEALAVVVAVALVSATWLGSASIAETASARLARTAQPDLTLGAPSGQEVVAPELRRSLRQVDGVQATVGVRSSPEAIVVGTGARRRVRVAGGVAGVSRRALDAVFPADAAVHRLRDDVVLLPRTGYPPYPPGARVSLRGPHGRVDGLRVEYVRDLPATSLVTPALLRQVARRTEVHVAWIRLGTGPQRTAALAEVAGLAVLGGPLPIDGPALTDARITHAIETARTAATALLALAILVAIIGAATTFALSVAEQRREHVTLRAIGLDRRRLRSLLLRRVVAVTVVGTAIGVLLGTALAVLLVDRVAAALDVPAVHAWPVPPIVVLVVAVLLVVRAATLLPLDRAARVSPARALAEG</sequence>
<dbReference type="OrthoDB" id="9780560at2"/>
<dbReference type="InterPro" id="IPR003838">
    <property type="entry name" value="ABC3_permease_C"/>
</dbReference>
<keyword evidence="5 7" id="KW-0472">Membrane</keyword>
<feature type="transmembrane region" description="Helical" evidence="7">
    <location>
        <begin position="298"/>
        <end position="322"/>
    </location>
</feature>
<comment type="subcellular location">
    <subcellularLocation>
        <location evidence="1">Cell membrane</location>
        <topology evidence="1">Multi-pass membrane protein</topology>
    </subcellularLocation>
</comment>
<dbReference type="InterPro" id="IPR050250">
    <property type="entry name" value="Macrolide_Exporter_MacB"/>
</dbReference>
<feature type="transmembrane region" description="Helical" evidence="7">
    <location>
        <begin position="464"/>
        <end position="494"/>
    </location>
</feature>
<keyword evidence="10" id="KW-1185">Reference proteome</keyword>
<feature type="transmembrane region" description="Helical" evidence="7">
    <location>
        <begin position="439"/>
        <end position="458"/>
    </location>
</feature>
<dbReference type="PANTHER" id="PTHR30572:SF4">
    <property type="entry name" value="ABC TRANSPORTER PERMEASE YTRF"/>
    <property type="match status" value="1"/>
</dbReference>
<organism evidence="9 10">
    <name type="scientific">Patulibacter medicamentivorans</name>
    <dbReference type="NCBI Taxonomy" id="1097667"/>
    <lineage>
        <taxon>Bacteria</taxon>
        <taxon>Bacillati</taxon>
        <taxon>Actinomycetota</taxon>
        <taxon>Thermoleophilia</taxon>
        <taxon>Solirubrobacterales</taxon>
        <taxon>Patulibacteraceae</taxon>
        <taxon>Patulibacter</taxon>
    </lineage>
</organism>
<reference evidence="9 10" key="1">
    <citation type="journal article" date="2013" name="Biodegradation">
        <title>Quantitative proteomic analysis of ibuprofen-degrading Patulibacter sp. strain I11.</title>
        <authorList>
            <person name="Almeida B."/>
            <person name="Kjeldal H."/>
            <person name="Lolas I."/>
            <person name="Knudsen A.D."/>
            <person name="Carvalho G."/>
            <person name="Nielsen K.L."/>
            <person name="Barreto Crespo M.T."/>
            <person name="Stensballe A."/>
            <person name="Nielsen J.L."/>
        </authorList>
    </citation>
    <scope>NUCLEOTIDE SEQUENCE [LARGE SCALE GENOMIC DNA]</scope>
    <source>
        <strain evidence="9 10">I11</strain>
    </source>
</reference>
<gene>
    <name evidence="9" type="ORF">PAI11_01120</name>
</gene>
<evidence type="ECO:0000256" key="5">
    <source>
        <dbReference type="ARBA" id="ARBA00023136"/>
    </source>
</evidence>
<feature type="transmembrane region" description="Helical" evidence="7">
    <location>
        <begin position="838"/>
        <end position="857"/>
    </location>
</feature>
<evidence type="ECO:0000313" key="9">
    <source>
        <dbReference type="EMBL" id="EHN12966.1"/>
    </source>
</evidence>
<feature type="transmembrane region" description="Helical" evidence="7">
    <location>
        <begin position="746"/>
        <end position="768"/>
    </location>
</feature>
<protein>
    <submittedName>
        <fullName evidence="9">ABC transporter integral membrane protein</fullName>
    </submittedName>
</protein>
<evidence type="ECO:0000256" key="7">
    <source>
        <dbReference type="SAM" id="Phobius"/>
    </source>
</evidence>